<feature type="domain" description="DUF7708" evidence="1">
    <location>
        <begin position="77"/>
        <end position="117"/>
    </location>
</feature>
<sequence length="132" mass="15218">MQSAPDWYEADQDDICFEPARKAYSDAVTVFASALSRDPRKSQFVKQSDSIDEVLGQIEKAKTNYESDRGKSRTRVWLSKCSKRITYYGNIMDVLVQHHPEYVSLAWGAMKFIFGVSYRELFHVPKLCLLVL</sequence>
<keyword evidence="3" id="KW-1185">Reference proteome</keyword>
<organism evidence="2 3">
    <name type="scientific">Viridothelium virens</name>
    <name type="common">Speckled blister lichen</name>
    <name type="synonym">Trypethelium virens</name>
    <dbReference type="NCBI Taxonomy" id="1048519"/>
    <lineage>
        <taxon>Eukaryota</taxon>
        <taxon>Fungi</taxon>
        <taxon>Dikarya</taxon>
        <taxon>Ascomycota</taxon>
        <taxon>Pezizomycotina</taxon>
        <taxon>Dothideomycetes</taxon>
        <taxon>Dothideomycetes incertae sedis</taxon>
        <taxon>Trypetheliales</taxon>
        <taxon>Trypetheliaceae</taxon>
        <taxon>Viridothelium</taxon>
    </lineage>
</organism>
<dbReference type="Proteomes" id="UP000800092">
    <property type="component" value="Unassembled WGS sequence"/>
</dbReference>
<dbReference type="OrthoDB" id="61900at2759"/>
<evidence type="ECO:0000313" key="3">
    <source>
        <dbReference type="Proteomes" id="UP000800092"/>
    </source>
</evidence>
<evidence type="ECO:0000259" key="1">
    <source>
        <dbReference type="Pfam" id="PF24809"/>
    </source>
</evidence>
<protein>
    <recommendedName>
        <fullName evidence="1">DUF7708 domain-containing protein</fullName>
    </recommendedName>
</protein>
<reference evidence="2" key="1">
    <citation type="journal article" date="2020" name="Stud. Mycol.">
        <title>101 Dothideomycetes genomes: a test case for predicting lifestyles and emergence of pathogens.</title>
        <authorList>
            <person name="Haridas S."/>
            <person name="Albert R."/>
            <person name="Binder M."/>
            <person name="Bloem J."/>
            <person name="Labutti K."/>
            <person name="Salamov A."/>
            <person name="Andreopoulos B."/>
            <person name="Baker S."/>
            <person name="Barry K."/>
            <person name="Bills G."/>
            <person name="Bluhm B."/>
            <person name="Cannon C."/>
            <person name="Castanera R."/>
            <person name="Culley D."/>
            <person name="Daum C."/>
            <person name="Ezra D."/>
            <person name="Gonzalez J."/>
            <person name="Henrissat B."/>
            <person name="Kuo A."/>
            <person name="Liang C."/>
            <person name="Lipzen A."/>
            <person name="Lutzoni F."/>
            <person name="Magnuson J."/>
            <person name="Mondo S."/>
            <person name="Nolan M."/>
            <person name="Ohm R."/>
            <person name="Pangilinan J."/>
            <person name="Park H.-J."/>
            <person name="Ramirez L."/>
            <person name="Alfaro M."/>
            <person name="Sun H."/>
            <person name="Tritt A."/>
            <person name="Yoshinaga Y."/>
            <person name="Zwiers L.-H."/>
            <person name="Turgeon B."/>
            <person name="Goodwin S."/>
            <person name="Spatafora J."/>
            <person name="Crous P."/>
            <person name="Grigoriev I."/>
        </authorList>
    </citation>
    <scope>NUCLEOTIDE SEQUENCE</scope>
    <source>
        <strain evidence="2">Tuck. ex Michener</strain>
    </source>
</reference>
<gene>
    <name evidence="2" type="ORF">EV356DRAFT_508803</name>
</gene>
<accession>A0A6A6HJ24</accession>
<evidence type="ECO:0000313" key="2">
    <source>
        <dbReference type="EMBL" id="KAF2238144.1"/>
    </source>
</evidence>
<dbReference type="AlphaFoldDB" id="A0A6A6HJ24"/>
<proteinExistence type="predicted"/>
<dbReference type="Pfam" id="PF24809">
    <property type="entry name" value="DUF7708"/>
    <property type="match status" value="1"/>
</dbReference>
<dbReference type="InterPro" id="IPR056125">
    <property type="entry name" value="DUF7708"/>
</dbReference>
<dbReference type="EMBL" id="ML991777">
    <property type="protein sequence ID" value="KAF2238144.1"/>
    <property type="molecule type" value="Genomic_DNA"/>
</dbReference>
<name>A0A6A6HJ24_VIRVR</name>